<keyword evidence="6 9" id="KW-0371">Homeobox</keyword>
<evidence type="ECO:0000256" key="3">
    <source>
        <dbReference type="ARBA" id="ARBA00023015"/>
    </source>
</evidence>
<feature type="DNA-binding region" description="Homeobox" evidence="9">
    <location>
        <begin position="110"/>
        <end position="169"/>
    </location>
</feature>
<dbReference type="InterPro" id="IPR009057">
    <property type="entry name" value="Homeodomain-like_sf"/>
</dbReference>
<comment type="subcellular location">
    <subcellularLocation>
        <location evidence="1 9 10">Nucleus</location>
    </subcellularLocation>
</comment>
<comment type="caution">
    <text evidence="14">The sequence shown here is derived from an EMBL/GenBank/DDBJ whole genome shotgun (WGS) entry which is preliminary data.</text>
</comment>
<dbReference type="EMBL" id="JACTNZ010000003">
    <property type="protein sequence ID" value="KAG5558532.1"/>
    <property type="molecule type" value="Genomic_DNA"/>
</dbReference>
<accession>A0AAV6L0N8</accession>
<dbReference type="InterPro" id="IPR002913">
    <property type="entry name" value="START_lipid-bd_dom"/>
</dbReference>
<evidence type="ECO:0000256" key="10">
    <source>
        <dbReference type="RuleBase" id="RU000682"/>
    </source>
</evidence>
<keyword evidence="7" id="KW-0804">Transcription</keyword>
<keyword evidence="5 9" id="KW-0238">DNA-binding</keyword>
<sequence>MSLGGFIGSSGSGNGRGDSRMVMVASSYNTMSTAPSGQLIARPLSFAFVGFMSNIPKPKMEGQRSEMALMEENYLMGRLKEDVHESRSESDNVEGASGDDQDATRNKQKGRKKYHRHTPQQIQELEGYFKMNNHPDEKERLELGKRLSLEGKQVKFWFQNRRTQMKTQAERHENSYLKQQNEELVIDNIRMKEAMGNPICSNCGGPAILGEISIEKHHLRVENARLKEELNRISTLANKFLGRPLSSFAGAVHPPMSNTNLQLAVGINGFSGLTSVDTTFPIGLDSKDGILNSLPVMPTVPTQPNGIAHDDSFQKSVFLDLALRALDELVKLAQIDDPLWIRSLDGGGREALNEEEYIKLCPPCIGMKPSGFVAEATRAMGTVMANSLALVQMLMDANQWSEMFPCTIGRTSIIDVIFSGMDASRNCSLQLVMWVEHTEYDESVVHHQYRPLLSSGMGFGAQRWLATLQRQCECLAVLSSISSVEDHSGITLHGKASMVKLAQRMTRDFCAGVCATMHAWQLVQAGNVGEEARLIIRNSVDKPGEPSGIVLSATTSVWMPITHQRLFDFLRDEQLRSEWDELSHGGPMQEMVHVAKGQDRANCVSLLRATAANTNQNAMLILQETQTDASGSLIVYTAVDVGAMQMVMNGGDSTSVALLPSGFAIVPDCFPDSASSNDCKDISIKGSGGSLLTLGFQILVNNPPSAKLTMESVDTVNCLISRTIQRIKSALHCN</sequence>
<proteinExistence type="inferred from homology"/>
<dbReference type="SUPFAM" id="SSF55961">
    <property type="entry name" value="Bet v1-like"/>
    <property type="match status" value="2"/>
</dbReference>
<dbReference type="Pfam" id="PF00046">
    <property type="entry name" value="Homeodomain"/>
    <property type="match status" value="1"/>
</dbReference>
<dbReference type="Proteomes" id="UP000823749">
    <property type="component" value="Chromosome 3"/>
</dbReference>
<evidence type="ECO:0000256" key="1">
    <source>
        <dbReference type="ARBA" id="ARBA00004123"/>
    </source>
</evidence>
<feature type="region of interest" description="Disordered" evidence="11">
    <location>
        <begin position="81"/>
        <end position="120"/>
    </location>
</feature>
<keyword evidence="4" id="KW-0175">Coiled coil</keyword>
<comment type="similarity">
    <text evidence="2">Belongs to the HD-ZIP homeobox family. Class IV subfamily.</text>
</comment>
<reference evidence="14" key="1">
    <citation type="submission" date="2020-08" db="EMBL/GenBank/DDBJ databases">
        <title>Plant Genome Project.</title>
        <authorList>
            <person name="Zhang R.-G."/>
        </authorList>
    </citation>
    <scope>NUCLEOTIDE SEQUENCE</scope>
    <source>
        <strain evidence="14">WSP0</strain>
        <tissue evidence="14">Leaf</tissue>
    </source>
</reference>
<dbReference type="GO" id="GO:0008289">
    <property type="term" value="F:lipid binding"/>
    <property type="evidence" value="ECO:0007669"/>
    <property type="project" value="InterPro"/>
</dbReference>
<dbReference type="GO" id="GO:0005634">
    <property type="term" value="C:nucleus"/>
    <property type="evidence" value="ECO:0007669"/>
    <property type="project" value="UniProtKB-SubCell"/>
</dbReference>
<dbReference type="FunFam" id="1.10.10.60:FF:000229">
    <property type="entry name" value="Homeobox-leucine zipper protein HDG1"/>
    <property type="match status" value="1"/>
</dbReference>
<dbReference type="PANTHER" id="PTHR45654">
    <property type="entry name" value="HOMEOBOX-LEUCINE ZIPPER PROTEIN MERISTEM L1"/>
    <property type="match status" value="1"/>
</dbReference>
<keyword evidence="3" id="KW-0805">Transcription regulation</keyword>
<dbReference type="PROSITE" id="PS50071">
    <property type="entry name" value="HOMEOBOX_2"/>
    <property type="match status" value="1"/>
</dbReference>
<dbReference type="PANTHER" id="PTHR45654:SF69">
    <property type="entry name" value="HOMEOBOX-LEUCINE ZIPPER PROTEIN ANTHOCYANINLESS 2-LIKE"/>
    <property type="match status" value="1"/>
</dbReference>
<dbReference type="Gene3D" id="1.10.10.60">
    <property type="entry name" value="Homeodomain-like"/>
    <property type="match status" value="1"/>
</dbReference>
<evidence type="ECO:0000256" key="2">
    <source>
        <dbReference type="ARBA" id="ARBA00006789"/>
    </source>
</evidence>
<dbReference type="InterPro" id="IPR042160">
    <property type="entry name" value="HD-Zip_IV"/>
</dbReference>
<dbReference type="SMART" id="SM00389">
    <property type="entry name" value="HOX"/>
    <property type="match status" value="1"/>
</dbReference>
<evidence type="ECO:0000256" key="6">
    <source>
        <dbReference type="ARBA" id="ARBA00023155"/>
    </source>
</evidence>
<gene>
    <name evidence="14" type="ORF">RHGRI_008465</name>
</gene>
<dbReference type="AlphaFoldDB" id="A0AAV6L0N8"/>
<dbReference type="InterPro" id="IPR001356">
    <property type="entry name" value="HD"/>
</dbReference>
<evidence type="ECO:0000259" key="13">
    <source>
        <dbReference type="PROSITE" id="PS50848"/>
    </source>
</evidence>
<name>A0AAV6L0N8_9ERIC</name>
<evidence type="ECO:0000313" key="14">
    <source>
        <dbReference type="EMBL" id="KAG5558532.1"/>
    </source>
</evidence>
<dbReference type="SUPFAM" id="SSF46689">
    <property type="entry name" value="Homeodomain-like"/>
    <property type="match status" value="1"/>
</dbReference>
<keyword evidence="15" id="KW-1185">Reference proteome</keyword>
<keyword evidence="8 9" id="KW-0539">Nucleus</keyword>
<evidence type="ECO:0000256" key="9">
    <source>
        <dbReference type="PROSITE-ProRule" id="PRU00108"/>
    </source>
</evidence>
<evidence type="ECO:0000256" key="11">
    <source>
        <dbReference type="SAM" id="MobiDB-lite"/>
    </source>
</evidence>
<dbReference type="Pfam" id="PF01852">
    <property type="entry name" value="START"/>
    <property type="match status" value="2"/>
</dbReference>
<evidence type="ECO:0000256" key="8">
    <source>
        <dbReference type="ARBA" id="ARBA00023242"/>
    </source>
</evidence>
<evidence type="ECO:0000256" key="5">
    <source>
        <dbReference type="ARBA" id="ARBA00023125"/>
    </source>
</evidence>
<evidence type="ECO:0000259" key="12">
    <source>
        <dbReference type="PROSITE" id="PS50071"/>
    </source>
</evidence>
<feature type="domain" description="Homeobox" evidence="12">
    <location>
        <begin position="108"/>
        <end position="168"/>
    </location>
</feature>
<dbReference type="Pfam" id="PF25797">
    <property type="entry name" value="PDF2_C"/>
    <property type="match status" value="1"/>
</dbReference>
<evidence type="ECO:0000256" key="4">
    <source>
        <dbReference type="ARBA" id="ARBA00023054"/>
    </source>
</evidence>
<evidence type="ECO:0000256" key="7">
    <source>
        <dbReference type="ARBA" id="ARBA00023163"/>
    </source>
</evidence>
<feature type="compositionally biased region" description="Basic and acidic residues" evidence="11">
    <location>
        <begin position="81"/>
        <end position="90"/>
    </location>
</feature>
<dbReference type="CDD" id="cd00086">
    <property type="entry name" value="homeodomain"/>
    <property type="match status" value="1"/>
</dbReference>
<dbReference type="GO" id="GO:0003677">
    <property type="term" value="F:DNA binding"/>
    <property type="evidence" value="ECO:0007669"/>
    <property type="project" value="UniProtKB-UniRule"/>
</dbReference>
<dbReference type="InterPro" id="IPR057993">
    <property type="entry name" value="HD-Zip_IV_C"/>
</dbReference>
<evidence type="ECO:0000313" key="15">
    <source>
        <dbReference type="Proteomes" id="UP000823749"/>
    </source>
</evidence>
<feature type="compositionally biased region" description="Basic residues" evidence="11">
    <location>
        <begin position="106"/>
        <end position="118"/>
    </location>
</feature>
<organism evidence="14 15">
    <name type="scientific">Rhododendron griersonianum</name>
    <dbReference type="NCBI Taxonomy" id="479676"/>
    <lineage>
        <taxon>Eukaryota</taxon>
        <taxon>Viridiplantae</taxon>
        <taxon>Streptophyta</taxon>
        <taxon>Embryophyta</taxon>
        <taxon>Tracheophyta</taxon>
        <taxon>Spermatophyta</taxon>
        <taxon>Magnoliopsida</taxon>
        <taxon>eudicotyledons</taxon>
        <taxon>Gunneridae</taxon>
        <taxon>Pentapetalae</taxon>
        <taxon>asterids</taxon>
        <taxon>Ericales</taxon>
        <taxon>Ericaceae</taxon>
        <taxon>Ericoideae</taxon>
        <taxon>Rhodoreae</taxon>
        <taxon>Rhododendron</taxon>
    </lineage>
</organism>
<feature type="domain" description="START" evidence="13">
    <location>
        <begin position="311"/>
        <end position="417"/>
    </location>
</feature>
<feature type="domain" description="START" evidence="13">
    <location>
        <begin position="432"/>
        <end position="477"/>
    </location>
</feature>
<dbReference type="PROSITE" id="PS50848">
    <property type="entry name" value="START"/>
    <property type="match status" value="2"/>
</dbReference>
<protein>
    <submittedName>
        <fullName evidence="14">Uncharacterized protein</fullName>
    </submittedName>
</protein>